<dbReference type="Proteomes" id="UP001304298">
    <property type="component" value="Unassembled WGS sequence"/>
</dbReference>
<keyword evidence="3" id="KW-0804">Transcription</keyword>
<dbReference type="RefSeq" id="WP_323336760.1">
    <property type="nucleotide sequence ID" value="NZ_JAYFSI010000019.1"/>
</dbReference>
<dbReference type="EMBL" id="JAYFSI010000019">
    <property type="protein sequence ID" value="MEA5367066.1"/>
    <property type="molecule type" value="Genomic_DNA"/>
</dbReference>
<dbReference type="Pfam" id="PF00440">
    <property type="entry name" value="TetR_N"/>
    <property type="match status" value="1"/>
</dbReference>
<sequence>MTEEPREGLRERKKRLTRETLAANAQRMFRERGFDQVTVAEVAGASDVSVKTLFVYFDSKEDLVFADEFSLLGQIEQRLADRPAGTSPAEAIRLLAHDLIDGTVPGDDDGGIVAFARLIGENPALHSRLQLMWERYEQRLAATLAAETGSSPSDPATRAAAALLITPFRVLTSSDVRGHIPDDGAATWIDACFTLIEKGLPG</sequence>
<dbReference type="InterPro" id="IPR050109">
    <property type="entry name" value="HTH-type_TetR-like_transc_reg"/>
</dbReference>
<comment type="caution">
    <text evidence="6">The sequence shown here is derived from an EMBL/GenBank/DDBJ whole genome shotgun (WGS) entry which is preliminary data.</text>
</comment>
<dbReference type="Pfam" id="PF17754">
    <property type="entry name" value="TetR_C_14"/>
    <property type="match status" value="1"/>
</dbReference>
<evidence type="ECO:0000256" key="2">
    <source>
        <dbReference type="ARBA" id="ARBA00023125"/>
    </source>
</evidence>
<dbReference type="SUPFAM" id="SSF46689">
    <property type="entry name" value="Homeodomain-like"/>
    <property type="match status" value="1"/>
</dbReference>
<accession>A0ABU5RL92</accession>
<dbReference type="Gene3D" id="1.10.357.10">
    <property type="entry name" value="Tetracycline Repressor, domain 2"/>
    <property type="match status" value="1"/>
</dbReference>
<reference evidence="6 7" key="1">
    <citation type="submission" date="2023-12" db="EMBL/GenBank/DDBJ databases">
        <title>Amycolatopsis sp. V23-08.</title>
        <authorList>
            <person name="Somphong A."/>
        </authorList>
    </citation>
    <scope>NUCLEOTIDE SEQUENCE [LARGE SCALE GENOMIC DNA]</scope>
    <source>
        <strain evidence="6 7">V23-08</strain>
    </source>
</reference>
<dbReference type="PANTHER" id="PTHR30055">
    <property type="entry name" value="HTH-TYPE TRANSCRIPTIONAL REGULATOR RUTR"/>
    <property type="match status" value="1"/>
</dbReference>
<keyword evidence="2 4" id="KW-0238">DNA-binding</keyword>
<gene>
    <name evidence="6" type="ORF">VA596_46570</name>
</gene>
<dbReference type="InterPro" id="IPR041347">
    <property type="entry name" value="MftR_C"/>
</dbReference>
<evidence type="ECO:0000256" key="3">
    <source>
        <dbReference type="ARBA" id="ARBA00023163"/>
    </source>
</evidence>
<dbReference type="PRINTS" id="PR00455">
    <property type="entry name" value="HTHTETR"/>
</dbReference>
<dbReference type="InterPro" id="IPR009057">
    <property type="entry name" value="Homeodomain-like_sf"/>
</dbReference>
<protein>
    <submittedName>
        <fullName evidence="6">TetR/AcrR family transcriptional regulator</fullName>
    </submittedName>
</protein>
<evidence type="ECO:0000256" key="1">
    <source>
        <dbReference type="ARBA" id="ARBA00023015"/>
    </source>
</evidence>
<organism evidence="6 7">
    <name type="scientific">Amycolatopsis heterodermiae</name>
    <dbReference type="NCBI Taxonomy" id="3110235"/>
    <lineage>
        <taxon>Bacteria</taxon>
        <taxon>Bacillati</taxon>
        <taxon>Actinomycetota</taxon>
        <taxon>Actinomycetes</taxon>
        <taxon>Pseudonocardiales</taxon>
        <taxon>Pseudonocardiaceae</taxon>
        <taxon>Amycolatopsis</taxon>
    </lineage>
</organism>
<feature type="domain" description="HTH tetR-type" evidence="5">
    <location>
        <begin position="15"/>
        <end position="75"/>
    </location>
</feature>
<proteinExistence type="predicted"/>
<evidence type="ECO:0000259" key="5">
    <source>
        <dbReference type="PROSITE" id="PS50977"/>
    </source>
</evidence>
<keyword evidence="7" id="KW-1185">Reference proteome</keyword>
<evidence type="ECO:0000313" key="6">
    <source>
        <dbReference type="EMBL" id="MEA5367066.1"/>
    </source>
</evidence>
<dbReference type="PROSITE" id="PS50977">
    <property type="entry name" value="HTH_TETR_2"/>
    <property type="match status" value="1"/>
</dbReference>
<dbReference type="InterPro" id="IPR001647">
    <property type="entry name" value="HTH_TetR"/>
</dbReference>
<keyword evidence="1" id="KW-0805">Transcription regulation</keyword>
<evidence type="ECO:0000256" key="4">
    <source>
        <dbReference type="PROSITE-ProRule" id="PRU00335"/>
    </source>
</evidence>
<dbReference type="PANTHER" id="PTHR30055:SF234">
    <property type="entry name" value="HTH-TYPE TRANSCRIPTIONAL REGULATOR BETI"/>
    <property type="match status" value="1"/>
</dbReference>
<evidence type="ECO:0000313" key="7">
    <source>
        <dbReference type="Proteomes" id="UP001304298"/>
    </source>
</evidence>
<name>A0ABU5RL92_9PSEU</name>
<dbReference type="Gene3D" id="1.10.10.60">
    <property type="entry name" value="Homeodomain-like"/>
    <property type="match status" value="1"/>
</dbReference>
<feature type="DNA-binding region" description="H-T-H motif" evidence="4">
    <location>
        <begin position="38"/>
        <end position="57"/>
    </location>
</feature>